<reference evidence="4" key="1">
    <citation type="submission" date="2025-08" db="UniProtKB">
        <authorList>
            <consortium name="RefSeq"/>
        </authorList>
    </citation>
    <scope>IDENTIFICATION</scope>
    <source>
        <tissue evidence="4">Seedling</tissue>
    </source>
</reference>
<dbReference type="AlphaFoldDB" id="A0A6P4A8B9"/>
<gene>
    <name evidence="4" type="primary">LOC107417876</name>
</gene>
<proteinExistence type="predicted"/>
<dbReference type="GeneID" id="107417876"/>
<sequence>MSDERKISVLVVDDDPVIQKIHKMMLKKCKIFETQVAENGKQAIDLHRCGAIFDLILMDMEMPIMNGIQATKELRAMGVDSMIVGVTSRGSDSEKQAFIGAGLNDCFAKPLTIQIISSFLHLIKRS</sequence>
<protein>
    <submittedName>
        <fullName evidence="4">Two-component response regulator 24</fullName>
    </submittedName>
</protein>
<evidence type="ECO:0000313" key="4">
    <source>
        <dbReference type="RefSeq" id="XP_015882017.1"/>
    </source>
</evidence>
<dbReference type="Pfam" id="PF00072">
    <property type="entry name" value="Response_reg"/>
    <property type="match status" value="1"/>
</dbReference>
<dbReference type="Proteomes" id="UP001652623">
    <property type="component" value="Chromosome 10"/>
</dbReference>
<dbReference type="GO" id="GO:0000160">
    <property type="term" value="P:phosphorelay signal transduction system"/>
    <property type="evidence" value="ECO:0007669"/>
    <property type="project" value="InterPro"/>
</dbReference>
<dbReference type="PANTHER" id="PTHR43228">
    <property type="entry name" value="TWO-COMPONENT RESPONSE REGULATOR"/>
    <property type="match status" value="1"/>
</dbReference>
<evidence type="ECO:0000259" key="2">
    <source>
        <dbReference type="PROSITE" id="PS50110"/>
    </source>
</evidence>
<dbReference type="PANTHER" id="PTHR43228:SF1">
    <property type="entry name" value="TWO-COMPONENT RESPONSE REGULATOR ARR22"/>
    <property type="match status" value="1"/>
</dbReference>
<dbReference type="SUPFAM" id="SSF52172">
    <property type="entry name" value="CheY-like"/>
    <property type="match status" value="1"/>
</dbReference>
<organism evidence="3 4">
    <name type="scientific">Ziziphus jujuba</name>
    <name type="common">Chinese jujube</name>
    <name type="synonym">Ziziphus sativa</name>
    <dbReference type="NCBI Taxonomy" id="326968"/>
    <lineage>
        <taxon>Eukaryota</taxon>
        <taxon>Viridiplantae</taxon>
        <taxon>Streptophyta</taxon>
        <taxon>Embryophyta</taxon>
        <taxon>Tracheophyta</taxon>
        <taxon>Spermatophyta</taxon>
        <taxon>Magnoliopsida</taxon>
        <taxon>eudicotyledons</taxon>
        <taxon>Gunneridae</taxon>
        <taxon>Pentapetalae</taxon>
        <taxon>rosids</taxon>
        <taxon>fabids</taxon>
        <taxon>Rosales</taxon>
        <taxon>Rhamnaceae</taxon>
        <taxon>Paliureae</taxon>
        <taxon>Ziziphus</taxon>
    </lineage>
</organism>
<dbReference type="InterPro" id="IPR052048">
    <property type="entry name" value="ST_Response_Regulator"/>
</dbReference>
<dbReference type="KEGG" id="zju:107417876"/>
<accession>A0A6P4A8B9</accession>
<dbReference type="InterPro" id="IPR011006">
    <property type="entry name" value="CheY-like_superfamily"/>
</dbReference>
<dbReference type="RefSeq" id="XP_015882017.1">
    <property type="nucleotide sequence ID" value="XM_016026531.2"/>
</dbReference>
<feature type="modified residue" description="4-aspartylphosphate" evidence="1">
    <location>
        <position position="59"/>
    </location>
</feature>
<keyword evidence="1" id="KW-0597">Phosphoprotein</keyword>
<evidence type="ECO:0000313" key="3">
    <source>
        <dbReference type="Proteomes" id="UP001652623"/>
    </source>
</evidence>
<dbReference type="InParanoid" id="A0A6P4A8B9"/>
<dbReference type="CDD" id="cd17546">
    <property type="entry name" value="REC_hyHK_CKI1_RcsC-like"/>
    <property type="match status" value="1"/>
</dbReference>
<name>A0A6P4A8B9_ZIZJJ</name>
<dbReference type="Gene3D" id="3.40.50.2300">
    <property type="match status" value="1"/>
</dbReference>
<feature type="domain" description="Response regulatory" evidence="2">
    <location>
        <begin position="8"/>
        <end position="124"/>
    </location>
</feature>
<dbReference type="InterPro" id="IPR001789">
    <property type="entry name" value="Sig_transdc_resp-reg_receiver"/>
</dbReference>
<dbReference type="PROSITE" id="PS50110">
    <property type="entry name" value="RESPONSE_REGULATORY"/>
    <property type="match status" value="1"/>
</dbReference>
<evidence type="ECO:0000256" key="1">
    <source>
        <dbReference type="PROSITE-ProRule" id="PRU00169"/>
    </source>
</evidence>
<dbReference type="SMART" id="SM00448">
    <property type="entry name" value="REC"/>
    <property type="match status" value="1"/>
</dbReference>
<keyword evidence="3" id="KW-1185">Reference proteome</keyword>